<dbReference type="AlphaFoldDB" id="D8RE84"/>
<reference evidence="2 3" key="1">
    <citation type="journal article" date="2011" name="Science">
        <title>The Selaginella genome identifies genetic changes associated with the evolution of vascular plants.</title>
        <authorList>
            <person name="Banks J.A."/>
            <person name="Nishiyama T."/>
            <person name="Hasebe M."/>
            <person name="Bowman J.L."/>
            <person name="Gribskov M."/>
            <person name="dePamphilis C."/>
            <person name="Albert V.A."/>
            <person name="Aono N."/>
            <person name="Aoyama T."/>
            <person name="Ambrose B.A."/>
            <person name="Ashton N.W."/>
            <person name="Axtell M.J."/>
            <person name="Barker E."/>
            <person name="Barker M.S."/>
            <person name="Bennetzen J.L."/>
            <person name="Bonawitz N.D."/>
            <person name="Chapple C."/>
            <person name="Cheng C."/>
            <person name="Correa L.G."/>
            <person name="Dacre M."/>
            <person name="DeBarry J."/>
            <person name="Dreyer I."/>
            <person name="Elias M."/>
            <person name="Engstrom E.M."/>
            <person name="Estelle M."/>
            <person name="Feng L."/>
            <person name="Finet C."/>
            <person name="Floyd S.K."/>
            <person name="Frommer W.B."/>
            <person name="Fujita T."/>
            <person name="Gramzow L."/>
            <person name="Gutensohn M."/>
            <person name="Harholt J."/>
            <person name="Hattori M."/>
            <person name="Heyl A."/>
            <person name="Hirai T."/>
            <person name="Hiwatashi Y."/>
            <person name="Ishikawa M."/>
            <person name="Iwata M."/>
            <person name="Karol K.G."/>
            <person name="Koehler B."/>
            <person name="Kolukisaoglu U."/>
            <person name="Kubo M."/>
            <person name="Kurata T."/>
            <person name="Lalonde S."/>
            <person name="Li K."/>
            <person name="Li Y."/>
            <person name="Litt A."/>
            <person name="Lyons E."/>
            <person name="Manning G."/>
            <person name="Maruyama T."/>
            <person name="Michael T.P."/>
            <person name="Mikami K."/>
            <person name="Miyazaki S."/>
            <person name="Morinaga S."/>
            <person name="Murata T."/>
            <person name="Mueller-Roeber B."/>
            <person name="Nelson D.R."/>
            <person name="Obara M."/>
            <person name="Oguri Y."/>
            <person name="Olmstead R.G."/>
            <person name="Onodera N."/>
            <person name="Petersen B.L."/>
            <person name="Pils B."/>
            <person name="Prigge M."/>
            <person name="Rensing S.A."/>
            <person name="Riano-Pachon D.M."/>
            <person name="Roberts A.W."/>
            <person name="Sato Y."/>
            <person name="Scheller H.V."/>
            <person name="Schulz B."/>
            <person name="Schulz C."/>
            <person name="Shakirov E.V."/>
            <person name="Shibagaki N."/>
            <person name="Shinohara N."/>
            <person name="Shippen D.E."/>
            <person name="Soerensen I."/>
            <person name="Sotooka R."/>
            <person name="Sugimoto N."/>
            <person name="Sugita M."/>
            <person name="Sumikawa N."/>
            <person name="Tanurdzic M."/>
            <person name="Theissen G."/>
            <person name="Ulvskov P."/>
            <person name="Wakazuki S."/>
            <person name="Weng J.K."/>
            <person name="Willats W.W."/>
            <person name="Wipf D."/>
            <person name="Wolf P.G."/>
            <person name="Yang L."/>
            <person name="Zimmer A.D."/>
            <person name="Zhu Q."/>
            <person name="Mitros T."/>
            <person name="Hellsten U."/>
            <person name="Loque D."/>
            <person name="Otillar R."/>
            <person name="Salamov A."/>
            <person name="Schmutz J."/>
            <person name="Shapiro H."/>
            <person name="Lindquist E."/>
            <person name="Lucas S."/>
            <person name="Rokhsar D."/>
            <person name="Grigoriev I.V."/>
        </authorList>
    </citation>
    <scope>NUCLEOTIDE SEQUENCE [LARGE SCALE GENOMIC DNA]</scope>
</reference>
<dbReference type="Proteomes" id="UP000001514">
    <property type="component" value="Unassembled WGS sequence"/>
</dbReference>
<keyword evidence="1" id="KW-0472">Membrane</keyword>
<feature type="transmembrane region" description="Helical" evidence="1">
    <location>
        <begin position="75"/>
        <end position="101"/>
    </location>
</feature>
<accession>D8RE84</accession>
<dbReference type="EMBL" id="GL377577">
    <property type="protein sequence ID" value="EFJ29395.1"/>
    <property type="molecule type" value="Genomic_DNA"/>
</dbReference>
<protein>
    <submittedName>
        <fullName evidence="2">Uncharacterized protein</fullName>
    </submittedName>
</protein>
<dbReference type="OMA" id="NGKRIMA"/>
<feature type="transmembrane region" description="Helical" evidence="1">
    <location>
        <begin position="35"/>
        <end position="55"/>
    </location>
</feature>
<dbReference type="GO" id="GO:0016020">
    <property type="term" value="C:membrane"/>
    <property type="evidence" value="ECO:0000318"/>
    <property type="project" value="GO_Central"/>
</dbReference>
<feature type="non-terminal residue" evidence="2">
    <location>
        <position position="1"/>
    </location>
</feature>
<evidence type="ECO:0000256" key="1">
    <source>
        <dbReference type="SAM" id="Phobius"/>
    </source>
</evidence>
<feature type="non-terminal residue" evidence="2">
    <location>
        <position position="136"/>
    </location>
</feature>
<dbReference type="PANTHER" id="PTHR33133:SF61">
    <property type="match status" value="1"/>
</dbReference>
<evidence type="ECO:0000313" key="2">
    <source>
        <dbReference type="EMBL" id="EFJ29395.1"/>
    </source>
</evidence>
<dbReference type="KEGG" id="smo:SELMODRAFT_7568"/>
<dbReference type="Gramene" id="EFJ29395">
    <property type="protein sequence ID" value="EFJ29395"/>
    <property type="gene ID" value="SELMODRAFT_7568"/>
</dbReference>
<dbReference type="PANTHER" id="PTHR33133">
    <property type="entry name" value="OS08G0107100 PROTEIN-RELATED"/>
    <property type="match status" value="1"/>
</dbReference>
<proteinExistence type="predicted"/>
<sequence>LNVIWHLASVITVLEEHYGIAALKKSARVVKGKRMVGSCLVFTHMVASGIIAALFHARVVSANSRLPSAGPRLSLAALLVALLTLVNLLGMLLQSLFYFSVKSFHHESIDRMVLSDHLDAYMGEYVPLKDPDIQME</sequence>
<dbReference type="eggNOG" id="ENOG502QTB2">
    <property type="taxonomic scope" value="Eukaryota"/>
</dbReference>
<name>D8RE84_SELML</name>
<keyword evidence="1" id="KW-1133">Transmembrane helix</keyword>
<dbReference type="InParanoid" id="D8RE84"/>
<keyword evidence="3" id="KW-1185">Reference proteome</keyword>
<keyword evidence="1" id="KW-0812">Transmembrane</keyword>
<dbReference type="HOGENOM" id="CLU_053945_1_0_1"/>
<organism evidence="3">
    <name type="scientific">Selaginella moellendorffii</name>
    <name type="common">Spikemoss</name>
    <dbReference type="NCBI Taxonomy" id="88036"/>
    <lineage>
        <taxon>Eukaryota</taxon>
        <taxon>Viridiplantae</taxon>
        <taxon>Streptophyta</taxon>
        <taxon>Embryophyta</taxon>
        <taxon>Tracheophyta</taxon>
        <taxon>Lycopodiopsida</taxon>
        <taxon>Selaginellales</taxon>
        <taxon>Selaginellaceae</taxon>
        <taxon>Selaginella</taxon>
    </lineage>
</organism>
<gene>
    <name evidence="2" type="ORF">SELMODRAFT_7568</name>
</gene>
<evidence type="ECO:0000313" key="3">
    <source>
        <dbReference type="Proteomes" id="UP000001514"/>
    </source>
</evidence>